<dbReference type="InterPro" id="IPR036291">
    <property type="entry name" value="NAD(P)-bd_dom_sf"/>
</dbReference>
<accession>A0A1I6A1G4</accession>
<dbReference type="EMBL" id="FOXV01000014">
    <property type="protein sequence ID" value="SFQ62561.1"/>
    <property type="molecule type" value="Genomic_DNA"/>
</dbReference>
<name>A0A1I6A1G4_9RHOB</name>
<feature type="domain" description="NAD(P)-binding" evidence="1">
    <location>
        <begin position="8"/>
        <end position="201"/>
    </location>
</feature>
<evidence type="ECO:0000313" key="3">
    <source>
        <dbReference type="Proteomes" id="UP000243106"/>
    </source>
</evidence>
<reference evidence="3" key="1">
    <citation type="submission" date="2016-10" db="EMBL/GenBank/DDBJ databases">
        <authorList>
            <person name="Varghese N."/>
            <person name="Submissions S."/>
        </authorList>
    </citation>
    <scope>NUCLEOTIDE SEQUENCE [LARGE SCALE GENOMIC DNA]</scope>
    <source>
        <strain evidence="3">JCM 10271</strain>
    </source>
</reference>
<gene>
    <name evidence="2" type="ORF">SAMN05421853_11415</name>
</gene>
<dbReference type="SUPFAM" id="SSF51735">
    <property type="entry name" value="NAD(P)-binding Rossmann-fold domains"/>
    <property type="match status" value="1"/>
</dbReference>
<dbReference type="AlphaFoldDB" id="A0A1I6A1G4"/>
<evidence type="ECO:0000313" key="2">
    <source>
        <dbReference type="EMBL" id="SFQ62561.1"/>
    </source>
</evidence>
<keyword evidence="3" id="KW-1185">Reference proteome</keyword>
<protein>
    <submittedName>
        <fullName evidence="2">NADH-flavin reductase</fullName>
    </submittedName>
</protein>
<evidence type="ECO:0000259" key="1">
    <source>
        <dbReference type="Pfam" id="PF13460"/>
    </source>
</evidence>
<dbReference type="PANTHER" id="PTHR15020">
    <property type="entry name" value="FLAVIN REDUCTASE-RELATED"/>
    <property type="match status" value="1"/>
</dbReference>
<dbReference type="STRING" id="93684.SAMN05421853_11415"/>
<dbReference type="Gene3D" id="3.40.50.720">
    <property type="entry name" value="NAD(P)-binding Rossmann-like Domain"/>
    <property type="match status" value="1"/>
</dbReference>
<dbReference type="InterPro" id="IPR016040">
    <property type="entry name" value="NAD(P)-bd_dom"/>
</dbReference>
<dbReference type="Pfam" id="PF13460">
    <property type="entry name" value="NAD_binding_10"/>
    <property type="match status" value="1"/>
</dbReference>
<sequence length="213" mass="23209">MTRILVIGASKGIGLEVVKQALSRNHEVRAFARSADKIELDAAGLERWPGDATSAGDLAPALDGVDAVVSCLGIEESVSMIWKPVSLFSKSTEALLPLMEEKGPKRLLIVTGIGAGESIEALSWIERQGHSFLLGEPYKDKTRQEEMVKASSLDWTIARPTILRNRKGTGRYKVLTDPKSWRMGLIPRGDVAHFLVQAIEDGAHIREAPVLTS</sequence>
<dbReference type="RefSeq" id="WP_093014637.1">
    <property type="nucleotide sequence ID" value="NZ_FOXV01000014.1"/>
</dbReference>
<dbReference type="PANTHER" id="PTHR15020:SF50">
    <property type="entry name" value="UPF0659 PROTEIN YMR090W"/>
    <property type="match status" value="1"/>
</dbReference>
<proteinExistence type="predicted"/>
<dbReference type="Proteomes" id="UP000243106">
    <property type="component" value="Unassembled WGS sequence"/>
</dbReference>
<organism evidence="2 3">
    <name type="scientific">Roseivivax halotolerans</name>
    <dbReference type="NCBI Taxonomy" id="93684"/>
    <lineage>
        <taxon>Bacteria</taxon>
        <taxon>Pseudomonadati</taxon>
        <taxon>Pseudomonadota</taxon>
        <taxon>Alphaproteobacteria</taxon>
        <taxon>Rhodobacterales</taxon>
        <taxon>Roseobacteraceae</taxon>
        <taxon>Roseivivax</taxon>
    </lineage>
</organism>